<dbReference type="Pfam" id="PF13351">
    <property type="entry name" value="DUF4099"/>
    <property type="match status" value="1"/>
</dbReference>
<feature type="region of interest" description="Disordered" evidence="1">
    <location>
        <begin position="1"/>
        <end position="41"/>
    </location>
</feature>
<proteinExistence type="predicted"/>
<evidence type="ECO:0000259" key="2">
    <source>
        <dbReference type="Pfam" id="PF13101"/>
    </source>
</evidence>
<dbReference type="Pfam" id="PF13101">
    <property type="entry name" value="DUF3945"/>
    <property type="match status" value="1"/>
</dbReference>
<organism evidence="4">
    <name type="scientific">marine sediment metagenome</name>
    <dbReference type="NCBI Taxonomy" id="412755"/>
    <lineage>
        <taxon>unclassified sequences</taxon>
        <taxon>metagenomes</taxon>
        <taxon>ecological metagenomes</taxon>
    </lineage>
</organism>
<dbReference type="EMBL" id="LAZR01015687">
    <property type="protein sequence ID" value="KKM07835.1"/>
    <property type="molecule type" value="Genomic_DNA"/>
</dbReference>
<comment type="caution">
    <text evidence="4">The sequence shown here is derived from an EMBL/GenBank/DDBJ whole genome shotgun (WGS) entry which is preliminary data.</text>
</comment>
<evidence type="ECO:0000259" key="3">
    <source>
        <dbReference type="Pfam" id="PF13351"/>
    </source>
</evidence>
<feature type="compositionally biased region" description="Polar residues" evidence="1">
    <location>
        <begin position="27"/>
        <end position="40"/>
    </location>
</feature>
<dbReference type="InterPro" id="IPR025222">
    <property type="entry name" value="DUF3945"/>
</dbReference>
<feature type="domain" description="DUF3945" evidence="2">
    <location>
        <begin position="307"/>
        <end position="332"/>
    </location>
</feature>
<name>A0A0F9H9Y4_9ZZZZ</name>
<dbReference type="AlphaFoldDB" id="A0A0F9H9Y4"/>
<sequence length="375" mass="42037">MDKSENSAKRPLSNLIEGKDSSRLHIQDSTQVNSSKTPTKPTEYFHQYFSDSKQKGFPSSLVITDTDQGKTLILSEKLRSPNKGEFKFLSPEDPSLTNGNYRFKLFSNKDILTQAIDSFKAGRQFSSHQLDKVFVAVDRGLDKAIQWVGSKKNEVSKNQFKDSEIPYAELENIGIKKESLSQEDIQALRNGGYTALKTIDLKSEKANIKNTPDFKINLERSETGAVRARLTFKKDYPDLEKDAIGAQLSGEELRELARDGKLEKTVNFSDGKGGSIPNKIMLDKDTNRIIRKSLQEYNLESVLQIKETYGIKLSPQEEKSLNEGKPVKVNGINVPGLKGAYRGELDLSPLTGSAELKIAGPDRARKQQKEFTLER</sequence>
<accession>A0A0F9H9Y4</accession>
<dbReference type="InterPro" id="IPR025343">
    <property type="entry name" value="DUF4099"/>
</dbReference>
<evidence type="ECO:0000256" key="1">
    <source>
        <dbReference type="SAM" id="MobiDB-lite"/>
    </source>
</evidence>
<reference evidence="4" key="1">
    <citation type="journal article" date="2015" name="Nature">
        <title>Complex archaea that bridge the gap between prokaryotes and eukaryotes.</title>
        <authorList>
            <person name="Spang A."/>
            <person name="Saw J.H."/>
            <person name="Jorgensen S.L."/>
            <person name="Zaremba-Niedzwiedzka K."/>
            <person name="Martijn J."/>
            <person name="Lind A.E."/>
            <person name="van Eijk R."/>
            <person name="Schleper C."/>
            <person name="Guy L."/>
            <person name="Ettema T.J."/>
        </authorList>
    </citation>
    <scope>NUCLEOTIDE SEQUENCE</scope>
</reference>
<feature type="compositionally biased region" description="Basic and acidic residues" evidence="1">
    <location>
        <begin position="17"/>
        <end position="26"/>
    </location>
</feature>
<feature type="domain" description="DUF4099" evidence="3">
    <location>
        <begin position="160"/>
        <end position="241"/>
    </location>
</feature>
<gene>
    <name evidence="4" type="ORF">LCGC14_1729920</name>
</gene>
<protein>
    <submittedName>
        <fullName evidence="4">Uncharacterized protein</fullName>
    </submittedName>
</protein>
<evidence type="ECO:0000313" key="4">
    <source>
        <dbReference type="EMBL" id="KKM07835.1"/>
    </source>
</evidence>